<keyword evidence="3" id="KW-1185">Reference proteome</keyword>
<dbReference type="GeneID" id="87937789"/>
<feature type="compositionally biased region" description="Polar residues" evidence="1">
    <location>
        <begin position="326"/>
        <end position="337"/>
    </location>
</feature>
<reference evidence="3" key="1">
    <citation type="journal article" date="2023" name="bioRxiv">
        <title>Complete genome of the Medicago anthracnose fungus, Colletotrichum destructivum, reveals a mini-chromosome-like region within a core chromosome.</title>
        <authorList>
            <person name="Lapalu N."/>
            <person name="Simon A."/>
            <person name="Lu A."/>
            <person name="Plaumann P.-L."/>
            <person name="Amselem J."/>
            <person name="Pigne S."/>
            <person name="Auger A."/>
            <person name="Koch C."/>
            <person name="Dallery J.-F."/>
            <person name="O'Connell R.J."/>
        </authorList>
    </citation>
    <scope>NUCLEOTIDE SEQUENCE [LARGE SCALE GENOMIC DNA]</scope>
    <source>
        <strain evidence="3">CBS 520.97</strain>
    </source>
</reference>
<evidence type="ECO:0000256" key="1">
    <source>
        <dbReference type="SAM" id="MobiDB-lite"/>
    </source>
</evidence>
<dbReference type="EMBL" id="CP137305">
    <property type="protein sequence ID" value="WQF76272.1"/>
    <property type="molecule type" value="Genomic_DNA"/>
</dbReference>
<feature type="compositionally biased region" description="Low complexity" evidence="1">
    <location>
        <begin position="83"/>
        <end position="96"/>
    </location>
</feature>
<protein>
    <recommendedName>
        <fullName evidence="4">Gag protein</fullName>
    </recommendedName>
</protein>
<name>A0AAX4HYM7_9PEZI</name>
<accession>A0AAX4HYM7</accession>
<gene>
    <name evidence="2" type="ORF">CDEST_01286</name>
</gene>
<organism evidence="2 3">
    <name type="scientific">Colletotrichum destructivum</name>
    <dbReference type="NCBI Taxonomy" id="34406"/>
    <lineage>
        <taxon>Eukaryota</taxon>
        <taxon>Fungi</taxon>
        <taxon>Dikarya</taxon>
        <taxon>Ascomycota</taxon>
        <taxon>Pezizomycotina</taxon>
        <taxon>Sordariomycetes</taxon>
        <taxon>Hypocreomycetidae</taxon>
        <taxon>Glomerellales</taxon>
        <taxon>Glomerellaceae</taxon>
        <taxon>Colletotrichum</taxon>
        <taxon>Colletotrichum destructivum species complex</taxon>
    </lineage>
</organism>
<evidence type="ECO:0008006" key="4">
    <source>
        <dbReference type="Google" id="ProtNLM"/>
    </source>
</evidence>
<dbReference type="AlphaFoldDB" id="A0AAX4HYM7"/>
<evidence type="ECO:0000313" key="3">
    <source>
        <dbReference type="Proteomes" id="UP001322277"/>
    </source>
</evidence>
<proteinExistence type="predicted"/>
<feature type="compositionally biased region" description="Polar residues" evidence="1">
    <location>
        <begin position="97"/>
        <end position="108"/>
    </location>
</feature>
<feature type="region of interest" description="Disordered" evidence="1">
    <location>
        <begin position="55"/>
        <end position="113"/>
    </location>
</feature>
<dbReference type="KEGG" id="cdet:87937789"/>
<dbReference type="Proteomes" id="UP001322277">
    <property type="component" value="Chromosome 1"/>
</dbReference>
<dbReference type="RefSeq" id="XP_062773496.1">
    <property type="nucleotide sequence ID" value="XM_062917445.1"/>
</dbReference>
<sequence length="416" mass="47178">MSSGNTSSKKVLLRTFEDWGRWDEEFQTKSISLHLWNCINPDSDEALMEKPGRPAFESYNRKIPPRATDPEHLSQQGRQTRHSGQSSQTISQSSTGDPATSITETTDPQLRARNLSELTADDKASFTFEWRVYEQDYKEYKEQETNSEKLKAWVIDTVDYGLRQSSCRAIWDLRTWYSNLRTSVGATEREQQTAARRKYQAATTTLTRVPKDFAGWITSWEMATNHALVRKTGGVEDPNTWFDDLTKAIQPILGSWVTIYAGIYKDKLEEKSLTIGEVAKDLRKEAERRDLLGFQEKGSQVTRGVFGPTFAAVPETTAQPDAVPNNEGSSTHTQDQSNSRKRKRTATTGSTGVVCKACDGIHALEKCYYVFPKNAPEYFKGRKLIRDAVEHRLKNDASLKEEINRIKKVKQLEGAD</sequence>
<feature type="region of interest" description="Disordered" evidence="1">
    <location>
        <begin position="318"/>
        <end position="346"/>
    </location>
</feature>
<evidence type="ECO:0000313" key="2">
    <source>
        <dbReference type="EMBL" id="WQF76272.1"/>
    </source>
</evidence>